<accession>A0A4Z2IXZ0</accession>
<gene>
    <name evidence="2" type="ORF">EYF80_006817</name>
</gene>
<dbReference type="AlphaFoldDB" id="A0A4Z2IXZ0"/>
<comment type="caution">
    <text evidence="2">The sequence shown here is derived from an EMBL/GenBank/DDBJ whole genome shotgun (WGS) entry which is preliminary data.</text>
</comment>
<dbReference type="EMBL" id="SRLO01000036">
    <property type="protein sequence ID" value="TNN82860.1"/>
    <property type="molecule type" value="Genomic_DNA"/>
</dbReference>
<feature type="compositionally biased region" description="Basic and acidic residues" evidence="1">
    <location>
        <begin position="166"/>
        <end position="183"/>
    </location>
</feature>
<feature type="compositionally biased region" description="Polar residues" evidence="1">
    <location>
        <begin position="155"/>
        <end position="165"/>
    </location>
</feature>
<protein>
    <submittedName>
        <fullName evidence="2">Uncharacterized protein</fullName>
    </submittedName>
</protein>
<sequence length="279" mass="31043">MNVAVYDRQQHSYQMMETLPTVHQNDINEEPAQFTGVNNSQRLQQRSNTQVLTAGPIRCQYTAKPCLTSHVSEFNKSSPGERDASVWRAHRPPSLTFRQLQIQLRQLVSNLVWQGGQIPAAVCHDSTEEHEGRLVNKEPVRCGCARVHMGRSMAASTQSDAVLQSSEEREAGKHRVGNEDGRLESSPCSLWQSEQEALAKSLSPFSEGCCRAPGHSLMAPREGQREQRVEGTMKNGLLCWGRVGEGSAALFCPWVVIVSQVWAAVASLIIWQQIETVRP</sequence>
<dbReference type="Proteomes" id="UP000314294">
    <property type="component" value="Unassembled WGS sequence"/>
</dbReference>
<feature type="region of interest" description="Disordered" evidence="1">
    <location>
        <begin position="155"/>
        <end position="186"/>
    </location>
</feature>
<reference evidence="2 3" key="1">
    <citation type="submission" date="2019-03" db="EMBL/GenBank/DDBJ databases">
        <title>First draft genome of Liparis tanakae, snailfish: a comprehensive survey of snailfish specific genes.</title>
        <authorList>
            <person name="Kim W."/>
            <person name="Song I."/>
            <person name="Jeong J.-H."/>
            <person name="Kim D."/>
            <person name="Kim S."/>
            <person name="Ryu S."/>
            <person name="Song J.Y."/>
            <person name="Lee S.K."/>
        </authorList>
    </citation>
    <scope>NUCLEOTIDE SEQUENCE [LARGE SCALE GENOMIC DNA]</scope>
    <source>
        <tissue evidence="2">Muscle</tissue>
    </source>
</reference>
<keyword evidence="3" id="KW-1185">Reference proteome</keyword>
<organism evidence="2 3">
    <name type="scientific">Liparis tanakae</name>
    <name type="common">Tanaka's snailfish</name>
    <dbReference type="NCBI Taxonomy" id="230148"/>
    <lineage>
        <taxon>Eukaryota</taxon>
        <taxon>Metazoa</taxon>
        <taxon>Chordata</taxon>
        <taxon>Craniata</taxon>
        <taxon>Vertebrata</taxon>
        <taxon>Euteleostomi</taxon>
        <taxon>Actinopterygii</taxon>
        <taxon>Neopterygii</taxon>
        <taxon>Teleostei</taxon>
        <taxon>Neoteleostei</taxon>
        <taxon>Acanthomorphata</taxon>
        <taxon>Eupercaria</taxon>
        <taxon>Perciformes</taxon>
        <taxon>Cottioidei</taxon>
        <taxon>Cottales</taxon>
        <taxon>Liparidae</taxon>
        <taxon>Liparis</taxon>
    </lineage>
</organism>
<evidence type="ECO:0000313" key="3">
    <source>
        <dbReference type="Proteomes" id="UP000314294"/>
    </source>
</evidence>
<proteinExistence type="predicted"/>
<evidence type="ECO:0000313" key="2">
    <source>
        <dbReference type="EMBL" id="TNN82860.1"/>
    </source>
</evidence>
<evidence type="ECO:0000256" key="1">
    <source>
        <dbReference type="SAM" id="MobiDB-lite"/>
    </source>
</evidence>
<name>A0A4Z2IXZ0_9TELE</name>